<reference evidence="2" key="2">
    <citation type="journal article" date="2023" name="Plants (Basel)">
        <title>Annotation of the Turnera subulata (Passifloraceae) Draft Genome Reveals the S-Locus Evolved after the Divergence of Turneroideae from Passifloroideae in a Stepwise Manner.</title>
        <authorList>
            <person name="Henning P.M."/>
            <person name="Roalson E.H."/>
            <person name="Mir W."/>
            <person name="McCubbin A.G."/>
            <person name="Shore J.S."/>
        </authorList>
    </citation>
    <scope>NUCLEOTIDE SEQUENCE</scope>
    <source>
        <strain evidence="2">F60SS</strain>
    </source>
</reference>
<keyword evidence="3" id="KW-1185">Reference proteome</keyword>
<dbReference type="AlphaFoldDB" id="A0A9Q0JNV1"/>
<evidence type="ECO:0000313" key="2">
    <source>
        <dbReference type="EMBL" id="KAJ4849736.1"/>
    </source>
</evidence>
<name>A0A9Q0JNV1_9ROSI</name>
<feature type="compositionally biased region" description="Gly residues" evidence="1">
    <location>
        <begin position="1"/>
        <end position="14"/>
    </location>
</feature>
<protein>
    <submittedName>
        <fullName evidence="2">Uncharacterized protein</fullName>
    </submittedName>
</protein>
<evidence type="ECO:0000256" key="1">
    <source>
        <dbReference type="SAM" id="MobiDB-lite"/>
    </source>
</evidence>
<comment type="caution">
    <text evidence="2">The sequence shown here is derived from an EMBL/GenBank/DDBJ whole genome shotgun (WGS) entry which is preliminary data.</text>
</comment>
<dbReference type="EMBL" id="JAKUCV010000507">
    <property type="protein sequence ID" value="KAJ4849736.1"/>
    <property type="molecule type" value="Genomic_DNA"/>
</dbReference>
<reference evidence="2" key="1">
    <citation type="submission" date="2022-02" db="EMBL/GenBank/DDBJ databases">
        <authorList>
            <person name="Henning P.M."/>
            <person name="McCubbin A.G."/>
            <person name="Shore J.S."/>
        </authorList>
    </citation>
    <scope>NUCLEOTIDE SEQUENCE</scope>
    <source>
        <strain evidence="2">F60SS</strain>
        <tissue evidence="2">Leaves</tissue>
    </source>
</reference>
<dbReference type="Proteomes" id="UP001141552">
    <property type="component" value="Unassembled WGS sequence"/>
</dbReference>
<accession>A0A9Q0JNV1</accession>
<gene>
    <name evidence="2" type="ORF">Tsubulata_016122</name>
</gene>
<proteinExistence type="predicted"/>
<sequence>MVGSDGGGAGGSDGGNNDDDEMTRKMKRLPIFGPAKWIYRWKTPGERSNSTPHNDKMFGLSGYIRCVSDSGGDAMRQGSTLVFSREWRLGRCRRLLCVAGTVV</sequence>
<evidence type="ECO:0000313" key="3">
    <source>
        <dbReference type="Proteomes" id="UP001141552"/>
    </source>
</evidence>
<organism evidence="2 3">
    <name type="scientific">Turnera subulata</name>
    <dbReference type="NCBI Taxonomy" id="218843"/>
    <lineage>
        <taxon>Eukaryota</taxon>
        <taxon>Viridiplantae</taxon>
        <taxon>Streptophyta</taxon>
        <taxon>Embryophyta</taxon>
        <taxon>Tracheophyta</taxon>
        <taxon>Spermatophyta</taxon>
        <taxon>Magnoliopsida</taxon>
        <taxon>eudicotyledons</taxon>
        <taxon>Gunneridae</taxon>
        <taxon>Pentapetalae</taxon>
        <taxon>rosids</taxon>
        <taxon>fabids</taxon>
        <taxon>Malpighiales</taxon>
        <taxon>Passifloraceae</taxon>
        <taxon>Turnera</taxon>
    </lineage>
</organism>
<feature type="region of interest" description="Disordered" evidence="1">
    <location>
        <begin position="1"/>
        <end position="25"/>
    </location>
</feature>